<evidence type="ECO:0000259" key="8">
    <source>
        <dbReference type="PROSITE" id="PS51459"/>
    </source>
</evidence>
<evidence type="ECO:0000256" key="7">
    <source>
        <dbReference type="ARBA" id="ARBA00048696"/>
    </source>
</evidence>
<dbReference type="AlphaFoldDB" id="A0A1Q2HXI3"/>
<dbReference type="Gene3D" id="1.10.3290.10">
    <property type="entry name" value="Fido-like domain"/>
    <property type="match status" value="1"/>
</dbReference>
<evidence type="ECO:0000313" key="9">
    <source>
        <dbReference type="EMBL" id="AQQ15558.1"/>
    </source>
</evidence>
<evidence type="ECO:0000256" key="3">
    <source>
        <dbReference type="ARBA" id="ARBA00022741"/>
    </source>
</evidence>
<dbReference type="PROSITE" id="PS51459">
    <property type="entry name" value="FIDO"/>
    <property type="match status" value="1"/>
</dbReference>
<evidence type="ECO:0000256" key="4">
    <source>
        <dbReference type="ARBA" id="ARBA00022840"/>
    </source>
</evidence>
<proteinExistence type="predicted"/>
<evidence type="ECO:0000256" key="1">
    <source>
        <dbReference type="ARBA" id="ARBA00022679"/>
    </source>
</evidence>
<keyword evidence="2 9" id="KW-0548">Nucleotidyltransferase</keyword>
<keyword evidence="4" id="KW-0067">ATP-binding</keyword>
<keyword evidence="1 9" id="KW-0808">Transferase</keyword>
<dbReference type="GO" id="GO:0005524">
    <property type="term" value="F:ATP binding"/>
    <property type="evidence" value="ECO:0007669"/>
    <property type="project" value="UniProtKB-KW"/>
</dbReference>
<dbReference type="EMBL" id="CP019688">
    <property type="protein sequence ID" value="AQQ15558.1"/>
    <property type="molecule type" value="Genomic_DNA"/>
</dbReference>
<dbReference type="GO" id="GO:0051302">
    <property type="term" value="P:regulation of cell division"/>
    <property type="evidence" value="ECO:0007669"/>
    <property type="project" value="TreeGrafter"/>
</dbReference>
<dbReference type="SUPFAM" id="SSF140931">
    <property type="entry name" value="Fic-like"/>
    <property type="match status" value="1"/>
</dbReference>
<dbReference type="PANTHER" id="PTHR39560">
    <property type="entry name" value="PROTEIN ADENYLYLTRANSFERASE FIC-RELATED"/>
    <property type="match status" value="1"/>
</dbReference>
<dbReference type="EC" id="2.7.7.108" evidence="5"/>
<evidence type="ECO:0000256" key="6">
    <source>
        <dbReference type="ARBA" id="ARBA00047939"/>
    </source>
</evidence>
<dbReference type="InterPro" id="IPR003812">
    <property type="entry name" value="Fido"/>
</dbReference>
<evidence type="ECO:0000313" key="10">
    <source>
        <dbReference type="Proteomes" id="UP000217209"/>
    </source>
</evidence>
<dbReference type="GO" id="GO:0070733">
    <property type="term" value="F:AMPylase activity"/>
    <property type="evidence" value="ECO:0007669"/>
    <property type="project" value="UniProtKB-EC"/>
</dbReference>
<keyword evidence="3" id="KW-0547">Nucleotide-binding</keyword>
<evidence type="ECO:0000256" key="5">
    <source>
        <dbReference type="ARBA" id="ARBA00034531"/>
    </source>
</evidence>
<keyword evidence="10" id="KW-1185">Reference proteome</keyword>
<accession>A0A1Q2HXI3</accession>
<protein>
    <recommendedName>
        <fullName evidence="5">protein adenylyltransferase</fullName>
        <ecNumber evidence="5">2.7.7.108</ecNumber>
    </recommendedName>
</protein>
<comment type="catalytic activity">
    <reaction evidence="7">
        <text>L-tyrosyl-[protein] + ATP = O-(5'-adenylyl)-L-tyrosyl-[protein] + diphosphate</text>
        <dbReference type="Rhea" id="RHEA:54288"/>
        <dbReference type="Rhea" id="RHEA-COMP:10136"/>
        <dbReference type="Rhea" id="RHEA-COMP:13846"/>
        <dbReference type="ChEBI" id="CHEBI:30616"/>
        <dbReference type="ChEBI" id="CHEBI:33019"/>
        <dbReference type="ChEBI" id="CHEBI:46858"/>
        <dbReference type="ChEBI" id="CHEBI:83624"/>
        <dbReference type="EC" id="2.7.7.108"/>
    </reaction>
</comment>
<dbReference type="OrthoDB" id="9813719at2"/>
<gene>
    <name evidence="9" type="primary">vbhT</name>
    <name evidence="9" type="ORF">CGLAU_08015</name>
</gene>
<organism evidence="9 10">
    <name type="scientific">Corynebacterium glaucum</name>
    <dbReference type="NCBI Taxonomy" id="187491"/>
    <lineage>
        <taxon>Bacteria</taxon>
        <taxon>Bacillati</taxon>
        <taxon>Actinomycetota</taxon>
        <taxon>Actinomycetes</taxon>
        <taxon>Mycobacteriales</taxon>
        <taxon>Corynebacteriaceae</taxon>
        <taxon>Corynebacterium</taxon>
    </lineage>
</organism>
<feature type="domain" description="Fido" evidence="8">
    <location>
        <begin position="65"/>
        <end position="212"/>
    </location>
</feature>
<dbReference type="Pfam" id="PF02661">
    <property type="entry name" value="Fic"/>
    <property type="match status" value="1"/>
</dbReference>
<name>A0A1Q2HXI3_9CORY</name>
<dbReference type="KEGG" id="cgv:CGLAU_08015"/>
<dbReference type="PANTHER" id="PTHR39560:SF1">
    <property type="entry name" value="PROTEIN ADENYLYLTRANSFERASE FIC-RELATED"/>
    <property type="match status" value="1"/>
</dbReference>
<comment type="catalytic activity">
    <reaction evidence="6">
        <text>L-threonyl-[protein] + ATP = 3-O-(5'-adenylyl)-L-threonyl-[protein] + diphosphate</text>
        <dbReference type="Rhea" id="RHEA:54292"/>
        <dbReference type="Rhea" id="RHEA-COMP:11060"/>
        <dbReference type="Rhea" id="RHEA-COMP:13847"/>
        <dbReference type="ChEBI" id="CHEBI:30013"/>
        <dbReference type="ChEBI" id="CHEBI:30616"/>
        <dbReference type="ChEBI" id="CHEBI:33019"/>
        <dbReference type="ChEBI" id="CHEBI:138113"/>
        <dbReference type="EC" id="2.7.7.108"/>
    </reaction>
</comment>
<sequence>MGANSRGIKSWDDYFIPGTRTLKNLVGRPSEPYGVEDPVKLAVLEQAASTVRIAELQRDPLQGDFDYTHFKATHRYIFQDIYEWAGEERVAPTDRWMTKDGHAYYPAGPVLTEAAETQFRKLEQKDLLRGLAMEAFVSELAEIWGEINVIHSFREGNTRTQVVFFADLARKAGFELPLAAFRDKDLRDAFIEARFHSQDTGDNTPLAEVLRRVVR</sequence>
<reference evidence="9 10" key="1">
    <citation type="submission" date="2016-12" db="EMBL/GenBank/DDBJ databases">
        <authorList>
            <person name="Song W.-J."/>
            <person name="Kurnit D.M."/>
        </authorList>
    </citation>
    <scope>NUCLEOTIDE SEQUENCE [LARGE SCALE GENOMIC DNA]</scope>
    <source>
        <strain evidence="9 10">DSM 30827</strain>
    </source>
</reference>
<evidence type="ECO:0000256" key="2">
    <source>
        <dbReference type="ARBA" id="ARBA00022695"/>
    </source>
</evidence>
<dbReference type="Proteomes" id="UP000217209">
    <property type="component" value="Chromosome"/>
</dbReference>
<dbReference type="InterPro" id="IPR036597">
    <property type="entry name" value="Fido-like_dom_sf"/>
</dbReference>